<dbReference type="GeneID" id="28961070"/>
<protein>
    <recommendedName>
        <fullName evidence="1">Heterokaryon incompatibility domain-containing protein</fullName>
    </recommendedName>
</protein>
<evidence type="ECO:0000313" key="2">
    <source>
        <dbReference type="EMBL" id="KNB10573.1"/>
    </source>
</evidence>
<reference evidence="2" key="2">
    <citation type="journal article" date="2010" name="Nature">
        <title>Comparative genomics reveals mobile pathogenicity chromosomes in Fusarium.</title>
        <authorList>
            <person name="Ma L.J."/>
            <person name="van der Does H.C."/>
            <person name="Borkovich K.A."/>
            <person name="Coleman J.J."/>
            <person name="Daboussi M.J."/>
            <person name="Di Pietro A."/>
            <person name="Dufresne M."/>
            <person name="Freitag M."/>
            <person name="Grabherr M."/>
            <person name="Henrissat B."/>
            <person name="Houterman P.M."/>
            <person name="Kang S."/>
            <person name="Shim W.B."/>
            <person name="Woloshuk C."/>
            <person name="Xie X."/>
            <person name="Xu J.R."/>
            <person name="Antoniw J."/>
            <person name="Baker S.E."/>
            <person name="Bluhm B.H."/>
            <person name="Breakspear A."/>
            <person name="Brown D.W."/>
            <person name="Butchko R.A."/>
            <person name="Chapman S."/>
            <person name="Coulson R."/>
            <person name="Coutinho P.M."/>
            <person name="Danchin E.G."/>
            <person name="Diener A."/>
            <person name="Gale L.R."/>
            <person name="Gardiner D.M."/>
            <person name="Goff S."/>
            <person name="Hammond-Kosack K.E."/>
            <person name="Hilburn K."/>
            <person name="Hua-Van A."/>
            <person name="Jonkers W."/>
            <person name="Kazan K."/>
            <person name="Kodira C.D."/>
            <person name="Koehrsen M."/>
            <person name="Kumar L."/>
            <person name="Lee Y.H."/>
            <person name="Li L."/>
            <person name="Manners J.M."/>
            <person name="Miranda-Saavedra D."/>
            <person name="Mukherjee M."/>
            <person name="Park G."/>
            <person name="Park J."/>
            <person name="Park S.Y."/>
            <person name="Proctor R.H."/>
            <person name="Regev A."/>
            <person name="Ruiz-Roldan M.C."/>
            <person name="Sain D."/>
            <person name="Sakthikumar S."/>
            <person name="Sykes S."/>
            <person name="Schwartz D.C."/>
            <person name="Turgeon B.G."/>
            <person name="Wapinski I."/>
            <person name="Yoder O."/>
            <person name="Young S."/>
            <person name="Zeng Q."/>
            <person name="Zhou S."/>
            <person name="Galagan J."/>
            <person name="Cuomo C.A."/>
            <person name="Kistler H.C."/>
            <person name="Rep M."/>
        </authorList>
    </citation>
    <scope>NUCLEOTIDE SEQUENCE [LARGE SCALE GENOMIC DNA]</scope>
    <source>
        <strain evidence="2">4287</strain>
    </source>
</reference>
<dbReference type="PANTHER" id="PTHR24148:SF64">
    <property type="entry name" value="HETEROKARYON INCOMPATIBILITY DOMAIN-CONTAINING PROTEIN"/>
    <property type="match status" value="1"/>
</dbReference>
<organism evidence="2 3">
    <name type="scientific">Fusarium oxysporum f. sp. lycopersici (strain 4287 / CBS 123668 / FGSC 9935 / NRRL 34936)</name>
    <name type="common">Fusarium vascular wilt of tomato</name>
    <dbReference type="NCBI Taxonomy" id="426428"/>
    <lineage>
        <taxon>Eukaryota</taxon>
        <taxon>Fungi</taxon>
        <taxon>Dikarya</taxon>
        <taxon>Ascomycota</taxon>
        <taxon>Pezizomycotina</taxon>
        <taxon>Sordariomycetes</taxon>
        <taxon>Hypocreomycetidae</taxon>
        <taxon>Hypocreales</taxon>
        <taxon>Nectriaceae</taxon>
        <taxon>Fusarium</taxon>
        <taxon>Fusarium oxysporum species complex</taxon>
    </lineage>
</organism>
<dbReference type="Pfam" id="PF26639">
    <property type="entry name" value="Het-6_barrel"/>
    <property type="match status" value="1"/>
</dbReference>
<dbReference type="InterPro" id="IPR052895">
    <property type="entry name" value="HetReg/Transcr_Mod"/>
</dbReference>
<gene>
    <name evidence="2" type="ORF">FOXG_20364</name>
</gene>
<dbReference type="EMBL" id="DS231708">
    <property type="protein sequence ID" value="KNB10573.1"/>
    <property type="molecule type" value="Genomic_DNA"/>
</dbReference>
<dbReference type="OrthoDB" id="2157530at2759"/>
<dbReference type="PANTHER" id="PTHR24148">
    <property type="entry name" value="ANKYRIN REPEAT DOMAIN-CONTAINING PROTEIN 39 HOMOLOG-RELATED"/>
    <property type="match status" value="1"/>
</dbReference>
<dbReference type="RefSeq" id="XP_018248618.1">
    <property type="nucleotide sequence ID" value="XM_018400645.1"/>
</dbReference>
<sequence length="694" mass="79299">MAPKTGQDIFGFFEPRYVDDASSIEKTPARLPRVIREDEAPLLELPPIDANTQIRLITLLPAEDPSEGGKSMDPVQCTLQTCSLASAPEYEALSYTWGQMHRHLPISVLGTDNDSDGIKMSLLATPQLQMALRRLRRARPRRLWIDQLCINQEDKEECGAQVQLMGDIYKAATRVVIWIGEDHEDMIITDDYKFEREAQRQLLADLFQAFTEKSEHDDDDDDDDDATIAARLVDLRFTYHVQDIKKRRMRAVRDFLNRPYFRRAWVFQESSLAKGLVVQFGQQEFDFATLKRVFDSINSAAIRAAMHRDTYSSLAISTGGYEMMDIIQQTREEQRYLGNTIPPDQSSLLLKLLTVVRRVNCYQKQDLIFAFLAFQRSEGIEATGGMYGKSVEEVWTYTAKRIIQSSGSLDIFAASYGGSPVSGFAIPTWVPCWTNCFPFSRPIATPLSKFRASRGLPHVWIENDDPTKLTVKGKIINTVEQIHGHFGHFMRWKHSVSHFLAFDWTVQKVQTSMVFSRFDRLFGDYRPIKAGLIVPDLMTTFLADGALGAEQPLRTTDKYLDAVRAQEKPRDLRKCGRTLSTDEQHLVECYDMLEDLVLVAEHKCIFTTDYFQIGMAADVTMLGDLVVILHGSQVPCILRKVGESGNEYKLISQCYLHGWMYGNSPREIFGKDPRQYPGVKVRWWEEDPDEFILV</sequence>
<dbReference type="Proteomes" id="UP000009097">
    <property type="component" value="Unassembled WGS sequence"/>
</dbReference>
<evidence type="ECO:0000313" key="3">
    <source>
        <dbReference type="Proteomes" id="UP000009097"/>
    </source>
</evidence>
<feature type="domain" description="Heterokaryon incompatibility" evidence="1">
    <location>
        <begin position="90"/>
        <end position="269"/>
    </location>
</feature>
<evidence type="ECO:0000259" key="1">
    <source>
        <dbReference type="Pfam" id="PF06985"/>
    </source>
</evidence>
<dbReference type="Pfam" id="PF06985">
    <property type="entry name" value="HET"/>
    <property type="match status" value="1"/>
</dbReference>
<proteinExistence type="predicted"/>
<name>A0A0J9VHI4_FUSO4</name>
<dbReference type="AlphaFoldDB" id="A0A0J9VHI4"/>
<dbReference type="VEuPathDB" id="FungiDB:FOXG_20364"/>
<reference evidence="2" key="1">
    <citation type="submission" date="2007-04" db="EMBL/GenBank/DDBJ databases">
        <authorList>
            <consortium name="The Broad Institute Genome Sequencing Platform"/>
            <person name="Birren B."/>
            <person name="Lander E."/>
            <person name="Galagan J."/>
            <person name="Nusbaum C."/>
            <person name="Devon K."/>
            <person name="Ma L.-J."/>
            <person name="Jaffe D."/>
            <person name="Butler J."/>
            <person name="Alvarez P."/>
            <person name="Gnerre S."/>
            <person name="Grabherr M."/>
            <person name="Kleber M."/>
            <person name="Mauceli E."/>
            <person name="Brockman W."/>
            <person name="MacCallum I.A."/>
            <person name="Young S."/>
            <person name="LaButti K."/>
            <person name="DeCaprio D."/>
            <person name="Crawford M."/>
            <person name="Koehrsen M."/>
            <person name="Engels R."/>
            <person name="Montgomery P."/>
            <person name="Pearson M."/>
            <person name="Howarth C."/>
            <person name="Larson L."/>
            <person name="White J."/>
            <person name="O'Leary S."/>
            <person name="Kodira C."/>
            <person name="Zeng Q."/>
            <person name="Yandava C."/>
            <person name="Alvarado L."/>
            <person name="Kistler C."/>
            <person name="Shim W.-B."/>
            <person name="Kang S."/>
            <person name="Woloshuk C."/>
        </authorList>
    </citation>
    <scope>NUCLEOTIDE SEQUENCE</scope>
    <source>
        <strain evidence="2">4287</strain>
    </source>
</reference>
<dbReference type="KEGG" id="fox:FOXG_20364"/>
<accession>A0A0J9VHI4</accession>
<dbReference type="InterPro" id="IPR010730">
    <property type="entry name" value="HET"/>
</dbReference>